<feature type="binding site" evidence="16">
    <location>
        <position position="80"/>
    </location>
    <ligand>
        <name>[4Fe-4S] cluster</name>
        <dbReference type="ChEBI" id="CHEBI:49883"/>
        <note>4Fe-4S-S-AdoMet</note>
    </ligand>
</feature>
<comment type="catalytic activity">
    <reaction evidence="13 14">
        <text>coproporphyrinogen III + 2 S-adenosyl-L-methionine = protoporphyrinogen IX + 2 5'-deoxyadenosine + 2 L-methionine + 2 CO2</text>
        <dbReference type="Rhea" id="RHEA:15425"/>
        <dbReference type="ChEBI" id="CHEBI:16526"/>
        <dbReference type="ChEBI" id="CHEBI:17319"/>
        <dbReference type="ChEBI" id="CHEBI:57307"/>
        <dbReference type="ChEBI" id="CHEBI:57309"/>
        <dbReference type="ChEBI" id="CHEBI:57844"/>
        <dbReference type="ChEBI" id="CHEBI:59789"/>
        <dbReference type="EC" id="1.3.98.3"/>
    </reaction>
</comment>
<evidence type="ECO:0000256" key="5">
    <source>
        <dbReference type="ARBA" id="ARBA00022485"/>
    </source>
</evidence>
<dbReference type="InterPro" id="IPR007197">
    <property type="entry name" value="rSAM"/>
</dbReference>
<evidence type="ECO:0000256" key="7">
    <source>
        <dbReference type="ARBA" id="ARBA00022691"/>
    </source>
</evidence>
<evidence type="ECO:0000256" key="16">
    <source>
        <dbReference type="PIRSR" id="PIRSR000167-2"/>
    </source>
</evidence>
<evidence type="ECO:0000256" key="15">
    <source>
        <dbReference type="PIRSR" id="PIRSR000167-1"/>
    </source>
</evidence>
<feature type="binding site" evidence="15">
    <location>
        <position position="257"/>
    </location>
    <ligand>
        <name>S-adenosyl-L-methionine</name>
        <dbReference type="ChEBI" id="CHEBI:59789"/>
        <label>2</label>
    </ligand>
</feature>
<evidence type="ECO:0000313" key="18">
    <source>
        <dbReference type="EMBL" id="AVR97045.1"/>
    </source>
</evidence>
<dbReference type="EC" id="1.3.98.3" evidence="14"/>
<evidence type="ECO:0000256" key="12">
    <source>
        <dbReference type="ARBA" id="ARBA00023244"/>
    </source>
</evidence>
<dbReference type="Gene3D" id="3.20.20.70">
    <property type="entry name" value="Aldolase class I"/>
    <property type="match status" value="1"/>
</dbReference>
<dbReference type="GO" id="GO:0051539">
    <property type="term" value="F:4 iron, 4 sulfur cluster binding"/>
    <property type="evidence" value="ECO:0007669"/>
    <property type="project" value="UniProtKB-KW"/>
</dbReference>
<keyword evidence="12 14" id="KW-0627">Porphyrin biosynthesis</keyword>
<evidence type="ECO:0000256" key="8">
    <source>
        <dbReference type="ARBA" id="ARBA00022723"/>
    </source>
</evidence>
<dbReference type="GO" id="GO:0051989">
    <property type="term" value="F:coproporphyrinogen dehydrogenase activity"/>
    <property type="evidence" value="ECO:0007669"/>
    <property type="project" value="UniProtKB-EC"/>
</dbReference>
<keyword evidence="7 14" id="KW-0949">S-adenosyl-L-methionine</keyword>
<feature type="binding site" evidence="15">
    <location>
        <position position="186"/>
    </location>
    <ligand>
        <name>S-adenosyl-L-methionine</name>
        <dbReference type="ChEBI" id="CHEBI:59789"/>
        <label>2</label>
    </ligand>
</feature>
<dbReference type="PANTHER" id="PTHR13932">
    <property type="entry name" value="COPROPORPHYRINIGEN III OXIDASE"/>
    <property type="match status" value="1"/>
</dbReference>
<dbReference type="GO" id="GO:0006782">
    <property type="term" value="P:protoporphyrinogen IX biosynthetic process"/>
    <property type="evidence" value="ECO:0007669"/>
    <property type="project" value="UniProtKB-UniPathway"/>
</dbReference>
<evidence type="ECO:0000256" key="1">
    <source>
        <dbReference type="ARBA" id="ARBA00004496"/>
    </source>
</evidence>
<feature type="binding site" evidence="16">
    <location>
        <position position="73"/>
    </location>
    <ligand>
        <name>[4Fe-4S] cluster</name>
        <dbReference type="ChEBI" id="CHEBI:49883"/>
        <note>4Fe-4S-S-AdoMet</note>
    </ligand>
</feature>
<evidence type="ECO:0000256" key="13">
    <source>
        <dbReference type="ARBA" id="ARBA00048321"/>
    </source>
</evidence>
<dbReference type="AlphaFoldDB" id="A0A2R4CBS2"/>
<dbReference type="SFLD" id="SFLDG01065">
    <property type="entry name" value="anaerobic_coproporphyrinogen-I"/>
    <property type="match status" value="1"/>
</dbReference>
<dbReference type="UniPathway" id="UPA00251">
    <property type="reaction ID" value="UER00323"/>
</dbReference>
<evidence type="ECO:0000259" key="17">
    <source>
        <dbReference type="PROSITE" id="PS51918"/>
    </source>
</evidence>
<keyword evidence="10 14" id="KW-0408">Iron</keyword>
<dbReference type="GO" id="GO:0005737">
    <property type="term" value="C:cytoplasm"/>
    <property type="evidence" value="ECO:0007669"/>
    <property type="project" value="UniProtKB-SubCell"/>
</dbReference>
<dbReference type="SMART" id="SM00729">
    <property type="entry name" value="Elp3"/>
    <property type="match status" value="1"/>
</dbReference>
<evidence type="ECO:0000256" key="11">
    <source>
        <dbReference type="ARBA" id="ARBA00023014"/>
    </source>
</evidence>
<organism evidence="18 19">
    <name type="scientific">Pseudoduganella armeniaca</name>
    <dbReference type="NCBI Taxonomy" id="2072590"/>
    <lineage>
        <taxon>Bacteria</taxon>
        <taxon>Pseudomonadati</taxon>
        <taxon>Pseudomonadota</taxon>
        <taxon>Betaproteobacteria</taxon>
        <taxon>Burkholderiales</taxon>
        <taxon>Oxalobacteraceae</taxon>
        <taxon>Telluria group</taxon>
        <taxon>Pseudoduganella</taxon>
    </lineage>
</organism>
<evidence type="ECO:0000256" key="4">
    <source>
        <dbReference type="ARBA" id="ARBA00011245"/>
    </source>
</evidence>
<feature type="binding site" evidence="15">
    <location>
        <position position="159"/>
    </location>
    <ligand>
        <name>S-adenosyl-L-methionine</name>
        <dbReference type="ChEBI" id="CHEBI:59789"/>
        <label>1</label>
    </ligand>
</feature>
<name>A0A2R4CBS2_9BURK</name>
<dbReference type="InterPro" id="IPR058240">
    <property type="entry name" value="rSAM_sf"/>
</dbReference>
<dbReference type="KEGG" id="masz:C9I28_16365"/>
<evidence type="ECO:0000256" key="14">
    <source>
        <dbReference type="PIRNR" id="PIRNR000167"/>
    </source>
</evidence>
<comment type="subunit">
    <text evidence="4">Monomer.</text>
</comment>
<dbReference type="NCBIfam" id="TIGR00538">
    <property type="entry name" value="hemN"/>
    <property type="match status" value="1"/>
</dbReference>
<comment type="subcellular location">
    <subcellularLocation>
        <location evidence="1 14">Cytoplasm</location>
    </subcellularLocation>
</comment>
<dbReference type="InterPro" id="IPR013785">
    <property type="entry name" value="Aldolase_TIM"/>
</dbReference>
<dbReference type="Proteomes" id="UP000240505">
    <property type="component" value="Chromosome"/>
</dbReference>
<feature type="binding site" evidence="16">
    <location>
        <position position="77"/>
    </location>
    <ligand>
        <name>[4Fe-4S] cluster</name>
        <dbReference type="ChEBI" id="CHEBI:49883"/>
        <note>4Fe-4S-S-AdoMet</note>
    </ligand>
</feature>
<comment type="pathway">
    <text evidence="2 14">Porphyrin-containing compound metabolism; protoporphyrin-IX biosynthesis; protoporphyrinogen-IX from coproporphyrinogen-III (AdoMet route): step 1/1.</text>
</comment>
<dbReference type="GO" id="GO:0004109">
    <property type="term" value="F:coproporphyrinogen oxidase activity"/>
    <property type="evidence" value="ECO:0007669"/>
    <property type="project" value="InterPro"/>
</dbReference>
<evidence type="ECO:0000256" key="6">
    <source>
        <dbReference type="ARBA" id="ARBA00022490"/>
    </source>
</evidence>
<evidence type="ECO:0000256" key="2">
    <source>
        <dbReference type="ARBA" id="ARBA00004785"/>
    </source>
</evidence>
<keyword evidence="11 14" id="KW-0411">Iron-sulfur</keyword>
<accession>A0A2R4CBS2</accession>
<evidence type="ECO:0000256" key="10">
    <source>
        <dbReference type="ARBA" id="ARBA00023004"/>
    </source>
</evidence>
<feature type="binding site" evidence="15">
    <location>
        <position position="223"/>
    </location>
    <ligand>
        <name>S-adenosyl-L-methionine</name>
        <dbReference type="ChEBI" id="CHEBI:59789"/>
        <label>2</label>
    </ligand>
</feature>
<dbReference type="Pfam" id="PF06969">
    <property type="entry name" value="HemN_C"/>
    <property type="match status" value="1"/>
</dbReference>
<keyword evidence="9 14" id="KW-0560">Oxidoreductase</keyword>
<feature type="binding site" evidence="15">
    <location>
        <begin position="125"/>
        <end position="126"/>
    </location>
    <ligand>
        <name>S-adenosyl-L-methionine</name>
        <dbReference type="ChEBI" id="CHEBI:59789"/>
        <label>2</label>
    </ligand>
</feature>
<dbReference type="InterPro" id="IPR010723">
    <property type="entry name" value="HemN_C"/>
</dbReference>
<keyword evidence="19" id="KW-1185">Reference proteome</keyword>
<dbReference type="CDD" id="cd01335">
    <property type="entry name" value="Radical_SAM"/>
    <property type="match status" value="1"/>
</dbReference>
<dbReference type="GO" id="GO:0046872">
    <property type="term" value="F:metal ion binding"/>
    <property type="evidence" value="ECO:0007669"/>
    <property type="project" value="UniProtKB-KW"/>
</dbReference>
<dbReference type="PIRSF" id="PIRSF000167">
    <property type="entry name" value="HemN"/>
    <property type="match status" value="1"/>
</dbReference>
<evidence type="ECO:0000313" key="19">
    <source>
        <dbReference type="Proteomes" id="UP000240505"/>
    </source>
</evidence>
<reference evidence="18 19" key="1">
    <citation type="submission" date="2018-03" db="EMBL/GenBank/DDBJ databases">
        <title>Massilia armeniaca sp. nov., isolated from desert soil.</title>
        <authorList>
            <person name="Huang H."/>
            <person name="Ren M."/>
        </authorList>
    </citation>
    <scope>NUCLEOTIDE SEQUENCE [LARGE SCALE GENOMIC DNA]</scope>
    <source>
        <strain evidence="18 19">ZMN-3</strain>
    </source>
</reference>
<feature type="binding site" evidence="15">
    <location>
        <position position="124"/>
    </location>
    <ligand>
        <name>S-adenosyl-L-methionine</name>
        <dbReference type="ChEBI" id="CHEBI:59789"/>
        <label>1</label>
    </ligand>
</feature>
<feature type="binding site" evidence="15">
    <location>
        <position position="198"/>
    </location>
    <ligand>
        <name>S-adenosyl-L-methionine</name>
        <dbReference type="ChEBI" id="CHEBI:59789"/>
        <label>2</label>
    </ligand>
</feature>
<dbReference type="InterPro" id="IPR034505">
    <property type="entry name" value="Coproporphyrinogen-III_oxidase"/>
</dbReference>
<dbReference type="SFLD" id="SFLDS00029">
    <property type="entry name" value="Radical_SAM"/>
    <property type="match status" value="1"/>
</dbReference>
<feature type="binding site" evidence="15">
    <location>
        <position position="343"/>
    </location>
    <ligand>
        <name>S-adenosyl-L-methionine</name>
        <dbReference type="ChEBI" id="CHEBI:59789"/>
        <label>1</label>
    </ligand>
</feature>
<dbReference type="EMBL" id="CP028324">
    <property type="protein sequence ID" value="AVR97045.1"/>
    <property type="molecule type" value="Genomic_DNA"/>
</dbReference>
<evidence type="ECO:0000256" key="9">
    <source>
        <dbReference type="ARBA" id="ARBA00023002"/>
    </source>
</evidence>
<comment type="similarity">
    <text evidence="3 14">Belongs to the anaerobic coproporphyrinogen-III oxidase family.</text>
</comment>
<comment type="cofactor">
    <cofactor evidence="14 16">
        <name>[4Fe-4S] cluster</name>
        <dbReference type="ChEBI" id="CHEBI:49883"/>
    </cofactor>
    <text evidence="14 16">Binds 1 [4Fe-4S] cluster. The cluster is coordinated with 3 cysteines and an exchangeable S-adenosyl-L-methionine.</text>
</comment>
<feature type="binding site" evidence="15">
    <location>
        <position position="67"/>
    </location>
    <ligand>
        <name>S-adenosyl-L-methionine</name>
        <dbReference type="ChEBI" id="CHEBI:59789"/>
        <label>1</label>
    </ligand>
</feature>
<dbReference type="SUPFAM" id="SSF102114">
    <property type="entry name" value="Radical SAM enzymes"/>
    <property type="match status" value="1"/>
</dbReference>
<keyword evidence="6 14" id="KW-0963">Cytoplasm</keyword>
<dbReference type="PANTHER" id="PTHR13932:SF6">
    <property type="entry name" value="OXYGEN-INDEPENDENT COPROPORPHYRINOGEN III OXIDASE"/>
    <property type="match status" value="1"/>
</dbReference>
<dbReference type="InterPro" id="IPR006638">
    <property type="entry name" value="Elp3/MiaA/NifB-like_rSAM"/>
</dbReference>
<dbReference type="Gene3D" id="1.10.10.920">
    <property type="match status" value="1"/>
</dbReference>
<dbReference type="PROSITE" id="PS51918">
    <property type="entry name" value="RADICAL_SAM"/>
    <property type="match status" value="1"/>
</dbReference>
<sequence>MPSAAVIPITRSVEFDAALVRRLDQQGPRYTSYPTADRFHAGFGPDAYRATVAALRAQPGPHALSLYLHIPFCESLCYYCACNKIITQDHGKAVQYLDYLEREIAMQAALVADLGPVTQLHFGGGTPTFLTDEQMDGLLAGLRRRFDFASDEAGEFSIEVDPRTVDAARVHTLRRQGFNRISLGVQDFDPDVQRAVNRIQPHAETVAVLEAARAAGFRSISVDLIYGLPLQSVASIGPTLDKVIATRPDRVAIYNYAHMPHLFKAQRLIDPAHLPDGETKLAMLGVCIERLTKDGYVYIGMDHFALPEDDLARSQASGQLQRNFQGYSTHAAAQMVALGVSAISAVGRCYAQNEKVLSAYYEKLDAGELPLARGTALDDDDLLRRDVIGALMCDFALDFDTLAIPGGVPAADYFAAEIARLRPLEEQGLLCIGSRGIKVKLRGRLLIRNVCMAFDRYLHTPLPEGPQRPRYSRTI</sequence>
<feature type="domain" description="Radical SAM core" evidence="17">
    <location>
        <begin position="58"/>
        <end position="294"/>
    </location>
</feature>
<feature type="binding site" evidence="15">
    <location>
        <begin position="79"/>
        <end position="81"/>
    </location>
    <ligand>
        <name>S-adenosyl-L-methionine</name>
        <dbReference type="ChEBI" id="CHEBI:59789"/>
        <label>2</label>
    </ligand>
</feature>
<keyword evidence="5 14" id="KW-0004">4Fe-4S</keyword>
<protein>
    <recommendedName>
        <fullName evidence="14">Coproporphyrinogen-III oxidase</fullName>
        <ecNumber evidence="14">1.3.98.3</ecNumber>
    </recommendedName>
</protein>
<keyword evidence="8 14" id="KW-0479">Metal-binding</keyword>
<dbReference type="OrthoDB" id="9808022at2"/>
<evidence type="ECO:0000256" key="3">
    <source>
        <dbReference type="ARBA" id="ARBA00005493"/>
    </source>
</evidence>
<dbReference type="RefSeq" id="WP_107142394.1">
    <property type="nucleotide sequence ID" value="NZ_CP028324.1"/>
</dbReference>
<proteinExistence type="inferred from homology"/>
<dbReference type="Pfam" id="PF04055">
    <property type="entry name" value="Radical_SAM"/>
    <property type="match status" value="1"/>
</dbReference>
<dbReference type="InterPro" id="IPR004558">
    <property type="entry name" value="Coprogen_oxidase_HemN"/>
</dbReference>
<gene>
    <name evidence="18" type="primary">hemN</name>
    <name evidence="18" type="ORF">C9I28_16365</name>
</gene>